<dbReference type="GO" id="GO:0004342">
    <property type="term" value="F:glucosamine-6-phosphate deaminase activity"/>
    <property type="evidence" value="ECO:0007669"/>
    <property type="project" value="UniProtKB-EC"/>
</dbReference>
<feature type="active site" description="Proton acceptor; for enolization step" evidence="2">
    <location>
        <position position="67"/>
    </location>
</feature>
<dbReference type="Pfam" id="PF01182">
    <property type="entry name" value="Glucosamine_iso"/>
    <property type="match status" value="1"/>
</dbReference>
<evidence type="ECO:0000259" key="3">
    <source>
        <dbReference type="Pfam" id="PF01182"/>
    </source>
</evidence>
<dbReference type="SUPFAM" id="SSF100950">
    <property type="entry name" value="NagB/RpiA/CoA transferase-like"/>
    <property type="match status" value="1"/>
</dbReference>
<dbReference type="Gene3D" id="3.40.50.1360">
    <property type="match status" value="1"/>
</dbReference>
<dbReference type="PROSITE" id="PS01161">
    <property type="entry name" value="GLC_GALNAC_ISOMERASE"/>
    <property type="match status" value="1"/>
</dbReference>
<dbReference type="HAMAP" id="MF_01241">
    <property type="entry name" value="GlcN6P_deamin"/>
    <property type="match status" value="1"/>
</dbReference>
<dbReference type="CDD" id="cd01399">
    <property type="entry name" value="GlcN6P_deaminase"/>
    <property type="match status" value="1"/>
</dbReference>
<name>A0ABS5EA07_9PROT</name>
<feature type="active site" description="Proton acceptor; for ring-opening step" evidence="2">
    <location>
        <position position="138"/>
    </location>
</feature>
<evidence type="ECO:0000313" key="4">
    <source>
        <dbReference type="EMBL" id="MBR0560704.1"/>
    </source>
</evidence>
<dbReference type="Proteomes" id="UP000677812">
    <property type="component" value="Unassembled WGS sequence"/>
</dbReference>
<keyword evidence="2" id="KW-0119">Carbohydrate metabolism</keyword>
<dbReference type="EMBL" id="JAGRQH010000015">
    <property type="protein sequence ID" value="MBR0560704.1"/>
    <property type="molecule type" value="Genomic_DNA"/>
</dbReference>
<feature type="domain" description="Glucosamine/galactosamine-6-phosphate isomerase" evidence="3">
    <location>
        <begin position="10"/>
        <end position="229"/>
    </location>
</feature>
<comment type="caution">
    <text evidence="2">Lacks conserved residue(s) required for the propagation of feature annotation.</text>
</comment>
<comment type="similarity">
    <text evidence="2">Belongs to the glucosamine/galactosamine-6-phosphate isomerase family. NagB subfamily.</text>
</comment>
<keyword evidence="5" id="KW-1185">Reference proteome</keyword>
<keyword evidence="1 2" id="KW-0378">Hydrolase</keyword>
<dbReference type="PANTHER" id="PTHR11280">
    <property type="entry name" value="GLUCOSAMINE-6-PHOSPHATE ISOMERASE"/>
    <property type="match status" value="1"/>
</dbReference>
<evidence type="ECO:0000256" key="1">
    <source>
        <dbReference type="ARBA" id="ARBA00022801"/>
    </source>
</evidence>
<sequence>MKVVILPDARSVCSLAVDILIRKVRQNPAAVLGLATGRTMEAIYAGVSERHRRGDVDFSKITSFNLDEYVGLSKTHPQSYSYYMREKLFDHVGVSDGRGRIPAGDAADPDQEAAAYDRAIVEKGGIDLQLLGLGENGHIGFNEPLSGLTTRTRVVALDEATLTQNAEMFSGDPEGVPKRAITMGIGTILEAKSTVLVATGDAKATAVAASLEGALSSAVPGSALQMHRECLVLLDDKAASGLKCRSSIEWQMKHDTELLDLLRSYYL</sequence>
<dbReference type="RefSeq" id="WP_211683336.1">
    <property type="nucleotide sequence ID" value="NZ_JAGRQH010000015.1"/>
</dbReference>
<reference evidence="4 5" key="1">
    <citation type="submission" date="2021-04" db="EMBL/GenBank/DDBJ databases">
        <title>The complete genome sequence of Neokomagataea sp. TBRC 2177.</title>
        <authorList>
            <person name="Charoenyingcharoen P."/>
            <person name="Yukphan P."/>
        </authorList>
    </citation>
    <scope>NUCLEOTIDE SEQUENCE [LARGE SCALE GENOMIC DNA]</scope>
    <source>
        <strain evidence="4 5">TBRC 2177</strain>
    </source>
</reference>
<dbReference type="InterPro" id="IPR018321">
    <property type="entry name" value="Glucosamine6P_isomerase_CS"/>
</dbReference>
<dbReference type="NCBIfam" id="TIGR00502">
    <property type="entry name" value="nagB"/>
    <property type="match status" value="1"/>
</dbReference>
<feature type="active site" description="For ring-opening step" evidence="2">
    <location>
        <position position="143"/>
    </location>
</feature>
<dbReference type="InterPro" id="IPR004547">
    <property type="entry name" value="Glucosamine6P_isomerase"/>
</dbReference>
<organism evidence="4 5">
    <name type="scientific">Neokomagataea anthophila</name>
    <dbReference type="NCBI Taxonomy" id="2826925"/>
    <lineage>
        <taxon>Bacteria</taxon>
        <taxon>Pseudomonadati</taxon>
        <taxon>Pseudomonadota</taxon>
        <taxon>Alphaproteobacteria</taxon>
        <taxon>Acetobacterales</taxon>
        <taxon>Acetobacteraceae</taxon>
        <taxon>Neokomagataea</taxon>
    </lineage>
</organism>
<comment type="catalytic activity">
    <reaction evidence="2">
        <text>alpha-D-glucosamine 6-phosphate + H2O = beta-D-fructose 6-phosphate + NH4(+)</text>
        <dbReference type="Rhea" id="RHEA:12172"/>
        <dbReference type="ChEBI" id="CHEBI:15377"/>
        <dbReference type="ChEBI" id="CHEBI:28938"/>
        <dbReference type="ChEBI" id="CHEBI:57634"/>
        <dbReference type="ChEBI" id="CHEBI:75989"/>
        <dbReference type="EC" id="3.5.99.6"/>
    </reaction>
</comment>
<proteinExistence type="inferred from homology"/>
<gene>
    <name evidence="2 4" type="primary">nagB</name>
    <name evidence="4" type="ORF">KB213_11650</name>
</gene>
<evidence type="ECO:0000313" key="5">
    <source>
        <dbReference type="Proteomes" id="UP000677812"/>
    </source>
</evidence>
<feature type="active site" description="For ring-opening step" evidence="2">
    <location>
        <position position="136"/>
    </location>
</feature>
<comment type="function">
    <text evidence="2">Catalyzes the reversible isomerization-deamination of glucosamine 6-phosphate (GlcN6P) to form fructose 6-phosphate (Fru6P) and ammonium ion.</text>
</comment>
<comment type="caution">
    <text evidence="4">The sequence shown here is derived from an EMBL/GenBank/DDBJ whole genome shotgun (WGS) entry which is preliminary data.</text>
</comment>
<dbReference type="InterPro" id="IPR037171">
    <property type="entry name" value="NagB/RpiA_transferase-like"/>
</dbReference>
<evidence type="ECO:0000256" key="2">
    <source>
        <dbReference type="HAMAP-Rule" id="MF_01241"/>
    </source>
</evidence>
<dbReference type="InterPro" id="IPR006148">
    <property type="entry name" value="Glc/Gal-6P_isomerase"/>
</dbReference>
<dbReference type="PANTHER" id="PTHR11280:SF5">
    <property type="entry name" value="GLUCOSAMINE-6-PHOSPHATE ISOMERASE"/>
    <property type="match status" value="1"/>
</dbReference>
<dbReference type="EC" id="3.5.99.6" evidence="2"/>
<accession>A0ABS5EA07</accession>
<protein>
    <recommendedName>
        <fullName evidence="2">Glucosamine-6-phosphate deaminase</fullName>
        <ecNumber evidence="2">3.5.99.6</ecNumber>
    </recommendedName>
    <alternativeName>
        <fullName evidence="2">GlcN6P deaminase</fullName>
        <shortName evidence="2">GNPDA</shortName>
    </alternativeName>
    <alternativeName>
        <fullName evidence="2">Glucosamine-6-phosphate isomerase</fullName>
    </alternativeName>
</protein>
<comment type="pathway">
    <text evidence="2">Amino-sugar metabolism; N-acetylneuraminate degradation; D-fructose 6-phosphate from N-acetylneuraminate: step 5/5.</text>
</comment>